<name>A0A2S4V6Z3_9BASI</name>
<evidence type="ECO:0000313" key="3">
    <source>
        <dbReference type="Proteomes" id="UP000238274"/>
    </source>
</evidence>
<comment type="caution">
    <text evidence="2">The sequence shown here is derived from an EMBL/GenBank/DDBJ whole genome shotgun (WGS) entry which is preliminary data.</text>
</comment>
<dbReference type="VEuPathDB" id="FungiDB:PSTT_04213"/>
<dbReference type="EMBL" id="PKSM01000173">
    <property type="protein sequence ID" value="POW05281.1"/>
    <property type="molecule type" value="Genomic_DNA"/>
</dbReference>
<reference evidence="2 3" key="1">
    <citation type="submission" date="2017-12" db="EMBL/GenBank/DDBJ databases">
        <title>Gene loss provides genomic basis for host adaptation in cereal stripe rust fungi.</title>
        <authorList>
            <person name="Xia C."/>
        </authorList>
    </citation>
    <scope>NUCLEOTIDE SEQUENCE [LARGE SCALE GENOMIC DNA]</scope>
    <source>
        <strain evidence="2 3">93TX-2</strain>
    </source>
</reference>
<evidence type="ECO:0000313" key="2">
    <source>
        <dbReference type="EMBL" id="POW05281.1"/>
    </source>
</evidence>
<dbReference type="OrthoDB" id="2505500at2759"/>
<dbReference type="AlphaFoldDB" id="A0A2S4V6Z3"/>
<reference evidence="3" key="3">
    <citation type="journal article" date="2018" name="Mol. Plant Microbe Interact.">
        <title>Genome sequence resources for the wheat stripe rust pathogen (Puccinia striiformis f. sp. tritici) and the barley stripe rust pathogen (Puccinia striiformis f. sp. hordei).</title>
        <authorList>
            <person name="Xia C."/>
            <person name="Wang M."/>
            <person name="Yin C."/>
            <person name="Cornejo O.E."/>
            <person name="Hulbert S.H."/>
            <person name="Chen X."/>
        </authorList>
    </citation>
    <scope>NUCLEOTIDE SEQUENCE [LARGE SCALE GENOMIC DNA]</scope>
    <source>
        <strain evidence="3">93TX-2</strain>
    </source>
</reference>
<keyword evidence="1" id="KW-1133">Transmembrane helix</keyword>
<feature type="transmembrane region" description="Helical" evidence="1">
    <location>
        <begin position="48"/>
        <end position="70"/>
    </location>
</feature>
<proteinExistence type="predicted"/>
<dbReference type="VEuPathDB" id="FungiDB:PSTT_04757"/>
<accession>A0A2S4V6Z3</accession>
<sequence length="387" mass="44434">MAKSHKRSHSDRRHPALRILLHPVRFLVMSLMKILASPLAHPTQTCTFLILAVTAVYFFDTIDSIVAWVLPFKPFHLLYSHIKSSSINILESMIAFVWNLAKDFQDTLLMATGVCGVVSRHQSPYAISQLSKNHKYPLRLTSSVLVSLDEPENSLAETTNLLQLSNALLFMDMELGNHTKISAQVRHLAHVYSLFTDQIEKLDLAGIHLIEVIAQEYFKAIYQNKHSRNHVVVSLLNFSNYEVENLQADVTKTLESACNLLTEQDLTSILFHEEISFLQNARYRHGLWGFQKFGSKKLKTKETLIFLDRNRANLKHSWTTLEKQRRNLILFLERIQHMRASSLIYILIICTPAAHHVYLSNVVGQNPGLELIFEDFSEVSWKSNRSK</sequence>
<organism evidence="2 3">
    <name type="scientific">Puccinia striiformis</name>
    <dbReference type="NCBI Taxonomy" id="27350"/>
    <lineage>
        <taxon>Eukaryota</taxon>
        <taxon>Fungi</taxon>
        <taxon>Dikarya</taxon>
        <taxon>Basidiomycota</taxon>
        <taxon>Pucciniomycotina</taxon>
        <taxon>Pucciniomycetes</taxon>
        <taxon>Pucciniales</taxon>
        <taxon>Pucciniaceae</taxon>
        <taxon>Puccinia</taxon>
    </lineage>
</organism>
<reference evidence="3" key="2">
    <citation type="journal article" date="2018" name="BMC Genomics">
        <title>Genomic insights into host adaptation between the wheat stripe rust pathogen (Puccinia striiformis f. sp. tritici) and the barley stripe rust pathogen (Puccinia striiformis f. sp. hordei).</title>
        <authorList>
            <person name="Xia C."/>
            <person name="Wang M."/>
            <person name="Yin C."/>
            <person name="Cornejo O.E."/>
            <person name="Hulbert S.H."/>
            <person name="Chen X."/>
        </authorList>
    </citation>
    <scope>NUCLEOTIDE SEQUENCE [LARGE SCALE GENOMIC DNA]</scope>
    <source>
        <strain evidence="3">93TX-2</strain>
    </source>
</reference>
<gene>
    <name evidence="2" type="ORF">PSHT_10874</name>
</gene>
<keyword evidence="3" id="KW-1185">Reference proteome</keyword>
<keyword evidence="1" id="KW-0472">Membrane</keyword>
<evidence type="ECO:0000256" key="1">
    <source>
        <dbReference type="SAM" id="Phobius"/>
    </source>
</evidence>
<keyword evidence="1" id="KW-0812">Transmembrane</keyword>
<protein>
    <submittedName>
        <fullName evidence="2">Uncharacterized protein</fullName>
    </submittedName>
</protein>
<dbReference type="Proteomes" id="UP000238274">
    <property type="component" value="Unassembled WGS sequence"/>
</dbReference>
<dbReference type="VEuPathDB" id="FungiDB:PSHT_10874"/>